<feature type="compositionally biased region" description="Basic and acidic residues" evidence="2">
    <location>
        <begin position="28"/>
        <end position="38"/>
    </location>
</feature>
<sequence length="274" mass="32068">MATGRHDAKRTAHKLNNSSTSSPSKATKAKDLKHNDDKNQEDEIETEEQVELKDIMVMMKNMMRKLEKLDVIETKVKSVEQELRSMKDSIEFAHSEVKDLKSDNEERKKMDELTRQQIEKLEKENEILHKSVIDLKTRSMRDNLVFYNIDENKDENTTDIIHQIMEHKLGMENAAREVKIDRSHRLGKQRFGATKPRPIVPKFNFYPDRERVLQNARKLKGTKIGIGEQFPDEILKIRKELYPELKKARDAGKKAKLVKDKLIIEGQIFYKPTT</sequence>
<dbReference type="Gene3D" id="3.30.70.1820">
    <property type="entry name" value="L1 transposable element, RRM domain"/>
    <property type="match status" value="1"/>
</dbReference>
<dbReference type="OrthoDB" id="8121249at2759"/>
<comment type="caution">
    <text evidence="3">The sequence shown here is derived from an EMBL/GenBank/DDBJ whole genome shotgun (WGS) entry which is preliminary data.</text>
</comment>
<dbReference type="PANTHER" id="PTHR11505">
    <property type="entry name" value="L1 TRANSPOSABLE ELEMENT-RELATED"/>
    <property type="match status" value="1"/>
</dbReference>
<evidence type="ECO:0000256" key="1">
    <source>
        <dbReference type="SAM" id="Coils"/>
    </source>
</evidence>
<evidence type="ECO:0000256" key="2">
    <source>
        <dbReference type="SAM" id="MobiDB-lite"/>
    </source>
</evidence>
<feature type="compositionally biased region" description="Basic and acidic residues" evidence="2">
    <location>
        <begin position="1"/>
        <end position="10"/>
    </location>
</feature>
<evidence type="ECO:0000313" key="4">
    <source>
        <dbReference type="Proteomes" id="UP001152795"/>
    </source>
</evidence>
<dbReference type="EMBL" id="CACRXK020001384">
    <property type="protein sequence ID" value="CAB3988809.1"/>
    <property type="molecule type" value="Genomic_DNA"/>
</dbReference>
<feature type="region of interest" description="Disordered" evidence="2">
    <location>
        <begin position="1"/>
        <end position="48"/>
    </location>
</feature>
<accession>A0A7D9DMD5</accession>
<dbReference type="InterPro" id="IPR004244">
    <property type="entry name" value="Transposase_22"/>
</dbReference>
<protein>
    <submittedName>
        <fullName evidence="3">Uncharacterized protein</fullName>
    </submittedName>
</protein>
<name>A0A7D9DMD5_PARCT</name>
<organism evidence="3 4">
    <name type="scientific">Paramuricea clavata</name>
    <name type="common">Red gorgonian</name>
    <name type="synonym">Violescent sea-whip</name>
    <dbReference type="NCBI Taxonomy" id="317549"/>
    <lineage>
        <taxon>Eukaryota</taxon>
        <taxon>Metazoa</taxon>
        <taxon>Cnidaria</taxon>
        <taxon>Anthozoa</taxon>
        <taxon>Octocorallia</taxon>
        <taxon>Malacalcyonacea</taxon>
        <taxon>Plexauridae</taxon>
        <taxon>Paramuricea</taxon>
    </lineage>
</organism>
<evidence type="ECO:0000313" key="3">
    <source>
        <dbReference type="EMBL" id="CAB3988809.1"/>
    </source>
</evidence>
<keyword evidence="1" id="KW-0175">Coiled coil</keyword>
<feature type="coiled-coil region" evidence="1">
    <location>
        <begin position="62"/>
        <end position="138"/>
    </location>
</feature>
<gene>
    <name evidence="3" type="ORF">PACLA_8A018514</name>
</gene>
<keyword evidence="4" id="KW-1185">Reference proteome</keyword>
<proteinExistence type="predicted"/>
<dbReference type="Proteomes" id="UP001152795">
    <property type="component" value="Unassembled WGS sequence"/>
</dbReference>
<feature type="compositionally biased region" description="Acidic residues" evidence="2">
    <location>
        <begin position="39"/>
        <end position="48"/>
    </location>
</feature>
<dbReference type="AlphaFoldDB" id="A0A7D9DMD5"/>
<reference evidence="3" key="1">
    <citation type="submission" date="2020-04" db="EMBL/GenBank/DDBJ databases">
        <authorList>
            <person name="Alioto T."/>
            <person name="Alioto T."/>
            <person name="Gomez Garrido J."/>
        </authorList>
    </citation>
    <scope>NUCLEOTIDE SEQUENCE</scope>
    <source>
        <strain evidence="3">A484AB</strain>
    </source>
</reference>